<dbReference type="InterPro" id="IPR057688">
    <property type="entry name" value="DUF7928"/>
</dbReference>
<dbReference type="OrthoDB" id="38531at2759"/>
<evidence type="ECO:0000256" key="2">
    <source>
        <dbReference type="SAM" id="Phobius"/>
    </source>
</evidence>
<evidence type="ECO:0000313" key="6">
    <source>
        <dbReference type="Proteomes" id="UP000772434"/>
    </source>
</evidence>
<evidence type="ECO:0000259" key="4">
    <source>
        <dbReference type="Pfam" id="PF25550"/>
    </source>
</evidence>
<feature type="region of interest" description="Disordered" evidence="1">
    <location>
        <begin position="433"/>
        <end position="453"/>
    </location>
</feature>
<dbReference type="Pfam" id="PF13632">
    <property type="entry name" value="Glyco_trans_2_3"/>
    <property type="match status" value="1"/>
</dbReference>
<dbReference type="PANTHER" id="PTHR35408">
    <property type="entry name" value="CHROMOSOME 15, WHOLE GENOME SHOTGUN SEQUENCE"/>
    <property type="match status" value="1"/>
</dbReference>
<dbReference type="Proteomes" id="UP000772434">
    <property type="component" value="Unassembled WGS sequence"/>
</dbReference>
<dbReference type="GO" id="GO:0016740">
    <property type="term" value="F:transferase activity"/>
    <property type="evidence" value="ECO:0007669"/>
    <property type="project" value="UniProtKB-KW"/>
</dbReference>
<sequence>MSTQDRQPHTHSPSLTQFGASPSHSLTILNNDYDAFDALLHTIYEKTHQDNWFKPSGDTDPTGVCLRVDSTSFRCFPYENPNLIPFEEGVRRLNVEVAVKIRSASVHAAISRCPEPAREILIDSNTRIQILPDLSALGDAERDQCAAFIRSDHTLVVWAFSVDEVIPLWTEFEEKLIKYIWRTRSNPRREGNAPGVFDPARGSLAMHTGSSSDFTSNLTSAVTSAAPSTIALPLTTAGPFGMENVDRTAAANVNNNFGFGASEPIEEEKVVPKKVAKKKKKKSFLSWWKLESPLPPQSEKDAAALEEGPDNSPEPRQLVLLGPFYAGCGAALTMYFAAAGVSNLIEEWVLDGDTRRFGLVVILPIVAAVSIFFCLQLVGNISLVLGPVSQYHENSTYYSAKRPRSNPKVDGAAVWSENAEELVIRGGESGVVEEEREIKRGGPGQRSSSHNNPAIQCPVYKESLDLTIAPSVFSIKKAMQTYARQGGTSSIFICDDGLQIIPEDEKQKRLEFYANHNIGWVARPRHSSAPGGFKRAGKFKKASNMNYGLNLSIAMEQQLAKLIADAQPVPASSPNSSPALHNPGEPQEPGLSSSSPNYENIDVLEERALQLAIEQVYQESGTVKKVVDESGKETEEVIYHRPWAGGVRSLRVGEIILIIDADTVVPEDCFRDAAREMGEEGGEEVAIIQHESDVMQVAHHYFENGITHFTRRINKCISYGCANGEVAPFVGHNAFLRWKAVQDASFIDPADGRRKMWSEANVSEDFDLALRLLLKGYTLRWATYSQGGFKEGVSLTVVDELARWQKYAYGCDEIIFNPIIKWWRHGPISKQLRVFMQSAAPIHYKIGMSSYMFSYYGIAAATFGSTLNYLLLGLSLELDRFYLHSFEILLACVVVFPALGNLGFTLLEYRLGHRSVWSSAIENLRWVPFFLFFFGGLSIHLSTAILAHLFSYDMTWGSTGKEVEKSTFWIEVPRIIKNFKLSFGICFLLIAMIIVFSSNAVPFEWQIPGWNWALVIPLSLVIGSHILMPVDRLEPLAHEVLILDVASQDLQ</sequence>
<keyword evidence="6" id="KW-1185">Reference proteome</keyword>
<dbReference type="InterPro" id="IPR001173">
    <property type="entry name" value="Glyco_trans_2-like"/>
</dbReference>
<feature type="transmembrane region" description="Helical" evidence="2">
    <location>
        <begin position="324"/>
        <end position="345"/>
    </location>
</feature>
<proteinExistence type="predicted"/>
<feature type="transmembrane region" description="Helical" evidence="2">
    <location>
        <begin position="1009"/>
        <end position="1028"/>
    </location>
</feature>
<evidence type="ECO:0000256" key="1">
    <source>
        <dbReference type="SAM" id="MobiDB-lite"/>
    </source>
</evidence>
<comment type="caution">
    <text evidence="5">The sequence shown here is derived from an EMBL/GenBank/DDBJ whole genome shotgun (WGS) entry which is preliminary data.</text>
</comment>
<dbReference type="Pfam" id="PF25550">
    <property type="entry name" value="DUF7928"/>
    <property type="match status" value="1"/>
</dbReference>
<dbReference type="InterPro" id="IPR029044">
    <property type="entry name" value="Nucleotide-diphossugar_trans"/>
</dbReference>
<evidence type="ECO:0000259" key="3">
    <source>
        <dbReference type="Pfam" id="PF13632"/>
    </source>
</evidence>
<feature type="region of interest" description="Disordered" evidence="1">
    <location>
        <begin position="567"/>
        <end position="597"/>
    </location>
</feature>
<name>A0A9P5UCR1_9AGAR</name>
<feature type="transmembrane region" description="Helical" evidence="2">
    <location>
        <begin position="927"/>
        <end position="950"/>
    </location>
</feature>
<accession>A0A9P5UCR1</accession>
<feature type="transmembrane region" description="Helical" evidence="2">
    <location>
        <begin position="981"/>
        <end position="1003"/>
    </location>
</feature>
<organism evidence="5 6">
    <name type="scientific">Rhodocollybia butyracea</name>
    <dbReference type="NCBI Taxonomy" id="206335"/>
    <lineage>
        <taxon>Eukaryota</taxon>
        <taxon>Fungi</taxon>
        <taxon>Dikarya</taxon>
        <taxon>Basidiomycota</taxon>
        <taxon>Agaricomycotina</taxon>
        <taxon>Agaricomycetes</taxon>
        <taxon>Agaricomycetidae</taxon>
        <taxon>Agaricales</taxon>
        <taxon>Marasmiineae</taxon>
        <taxon>Omphalotaceae</taxon>
        <taxon>Rhodocollybia</taxon>
    </lineage>
</organism>
<feature type="domain" description="Glycosyltransferase 2-like" evidence="3">
    <location>
        <begin position="655"/>
        <end position="868"/>
    </location>
</feature>
<dbReference type="Gene3D" id="3.90.550.10">
    <property type="entry name" value="Spore Coat Polysaccharide Biosynthesis Protein SpsA, Chain A"/>
    <property type="match status" value="1"/>
</dbReference>
<keyword evidence="2" id="KW-0812">Transmembrane</keyword>
<keyword evidence="2" id="KW-1133">Transmembrane helix</keyword>
<dbReference type="EMBL" id="JADNRY010000009">
    <property type="protein sequence ID" value="KAF9075405.1"/>
    <property type="molecule type" value="Genomic_DNA"/>
</dbReference>
<feature type="domain" description="DUF7928" evidence="4">
    <location>
        <begin position="35"/>
        <end position="190"/>
    </location>
</feature>
<dbReference type="AlphaFoldDB" id="A0A9P5UCR1"/>
<feature type="transmembrane region" description="Helical" evidence="2">
    <location>
        <begin position="853"/>
        <end position="876"/>
    </location>
</feature>
<feature type="transmembrane region" description="Helical" evidence="2">
    <location>
        <begin position="888"/>
        <end position="907"/>
    </location>
</feature>
<keyword evidence="5" id="KW-0808">Transferase</keyword>
<protein>
    <submittedName>
        <fullName evidence="5">Glycosyl transferase family group 2-domain-containing protein</fullName>
    </submittedName>
</protein>
<gene>
    <name evidence="5" type="ORF">BDP27DRAFT_1415199</name>
</gene>
<evidence type="ECO:0000313" key="5">
    <source>
        <dbReference type="EMBL" id="KAF9075405.1"/>
    </source>
</evidence>
<feature type="compositionally biased region" description="Low complexity" evidence="1">
    <location>
        <begin position="567"/>
        <end position="579"/>
    </location>
</feature>
<dbReference type="SUPFAM" id="SSF53448">
    <property type="entry name" value="Nucleotide-diphospho-sugar transferases"/>
    <property type="match status" value="1"/>
</dbReference>
<reference evidence="5" key="1">
    <citation type="submission" date="2020-11" db="EMBL/GenBank/DDBJ databases">
        <authorList>
            <consortium name="DOE Joint Genome Institute"/>
            <person name="Ahrendt S."/>
            <person name="Riley R."/>
            <person name="Andreopoulos W."/>
            <person name="Labutti K."/>
            <person name="Pangilinan J."/>
            <person name="Ruiz-Duenas F.J."/>
            <person name="Barrasa J.M."/>
            <person name="Sanchez-Garcia M."/>
            <person name="Camarero S."/>
            <person name="Miyauchi S."/>
            <person name="Serrano A."/>
            <person name="Linde D."/>
            <person name="Babiker R."/>
            <person name="Drula E."/>
            <person name="Ayuso-Fernandez I."/>
            <person name="Pacheco R."/>
            <person name="Padilla G."/>
            <person name="Ferreira P."/>
            <person name="Barriuso J."/>
            <person name="Kellner H."/>
            <person name="Castanera R."/>
            <person name="Alfaro M."/>
            <person name="Ramirez L."/>
            <person name="Pisabarro A.G."/>
            <person name="Kuo A."/>
            <person name="Tritt A."/>
            <person name="Lipzen A."/>
            <person name="He G."/>
            <person name="Yan M."/>
            <person name="Ng V."/>
            <person name="Cullen D."/>
            <person name="Martin F."/>
            <person name="Rosso M.-N."/>
            <person name="Henrissat B."/>
            <person name="Hibbett D."/>
            <person name="Martinez A.T."/>
            <person name="Grigoriev I.V."/>
        </authorList>
    </citation>
    <scope>NUCLEOTIDE SEQUENCE</scope>
    <source>
        <strain evidence="5">AH 40177</strain>
    </source>
</reference>
<dbReference type="PANTHER" id="PTHR35408:SF3">
    <property type="entry name" value="GLYCOSYLTRANSFERASE 2-LIKE DOMAIN-CONTAINING PROTEIN"/>
    <property type="match status" value="1"/>
</dbReference>
<feature type="transmembrane region" description="Helical" evidence="2">
    <location>
        <begin position="357"/>
        <end position="379"/>
    </location>
</feature>
<keyword evidence="2" id="KW-0472">Membrane</keyword>